<dbReference type="InterPro" id="IPR058240">
    <property type="entry name" value="rSAM_sf"/>
</dbReference>
<reference evidence="8" key="1">
    <citation type="submission" date="2016-11" db="EMBL/GenBank/DDBJ databases">
        <authorList>
            <person name="Varghese N."/>
            <person name="Submissions S."/>
        </authorList>
    </citation>
    <scope>NUCLEOTIDE SEQUENCE [LARGE SCALE GENOMIC DNA]</scope>
    <source>
        <strain evidence="8">DSM 2635</strain>
    </source>
</reference>
<accession>A0A1M5T310</accession>
<evidence type="ECO:0000256" key="2">
    <source>
        <dbReference type="ARBA" id="ARBA00022485"/>
    </source>
</evidence>
<keyword evidence="8" id="KW-1185">Reference proteome</keyword>
<evidence type="ECO:0000256" key="3">
    <source>
        <dbReference type="ARBA" id="ARBA00022691"/>
    </source>
</evidence>
<keyword evidence="2" id="KW-0004">4Fe-4S</keyword>
<proteinExistence type="predicted"/>
<dbReference type="SUPFAM" id="SSF102114">
    <property type="entry name" value="Radical SAM enzymes"/>
    <property type="match status" value="1"/>
</dbReference>
<sequence>MKRLVDIMNFNLVVTSKCNLSCKYCYEDNNKQKIELKDLSINVRHEYDSCKINYNKYGALRSYDCMYDCRKGHPANASIAY</sequence>
<evidence type="ECO:0000256" key="1">
    <source>
        <dbReference type="ARBA" id="ARBA00001966"/>
    </source>
</evidence>
<dbReference type="InterPro" id="IPR013785">
    <property type="entry name" value="Aldolase_TIM"/>
</dbReference>
<keyword evidence="5" id="KW-0408">Iron</keyword>
<keyword evidence="3" id="KW-0949">S-adenosyl-L-methionine</keyword>
<dbReference type="EMBL" id="FQWX01000051">
    <property type="protein sequence ID" value="SHH45159.1"/>
    <property type="molecule type" value="Genomic_DNA"/>
</dbReference>
<organism evidence="7 8">
    <name type="scientific">Asaccharospora irregularis DSM 2635</name>
    <dbReference type="NCBI Taxonomy" id="1121321"/>
    <lineage>
        <taxon>Bacteria</taxon>
        <taxon>Bacillati</taxon>
        <taxon>Bacillota</taxon>
        <taxon>Clostridia</taxon>
        <taxon>Peptostreptococcales</taxon>
        <taxon>Peptostreptococcaceae</taxon>
        <taxon>Asaccharospora</taxon>
    </lineage>
</organism>
<protein>
    <submittedName>
        <fullName evidence="7">Uncharacterized protein</fullName>
    </submittedName>
</protein>
<dbReference type="GO" id="GO:0046872">
    <property type="term" value="F:metal ion binding"/>
    <property type="evidence" value="ECO:0007669"/>
    <property type="project" value="UniProtKB-KW"/>
</dbReference>
<keyword evidence="6" id="KW-0411">Iron-sulfur</keyword>
<dbReference type="Gene3D" id="3.20.20.70">
    <property type="entry name" value="Aldolase class I"/>
    <property type="match status" value="1"/>
</dbReference>
<evidence type="ECO:0000313" key="8">
    <source>
        <dbReference type="Proteomes" id="UP000243255"/>
    </source>
</evidence>
<dbReference type="Proteomes" id="UP000243255">
    <property type="component" value="Unassembled WGS sequence"/>
</dbReference>
<evidence type="ECO:0000313" key="7">
    <source>
        <dbReference type="EMBL" id="SHH45159.1"/>
    </source>
</evidence>
<comment type="cofactor">
    <cofactor evidence="1">
        <name>[4Fe-4S] cluster</name>
        <dbReference type="ChEBI" id="CHEBI:49883"/>
    </cofactor>
</comment>
<evidence type="ECO:0000256" key="6">
    <source>
        <dbReference type="ARBA" id="ARBA00023014"/>
    </source>
</evidence>
<dbReference type="AlphaFoldDB" id="A0A1M5T310"/>
<keyword evidence="4" id="KW-0479">Metal-binding</keyword>
<gene>
    <name evidence="7" type="ORF">SAMN04488530_1517</name>
</gene>
<dbReference type="PROSITE" id="PS01305">
    <property type="entry name" value="MOAA_NIFB_PQQE"/>
    <property type="match status" value="1"/>
</dbReference>
<dbReference type="GO" id="GO:0003824">
    <property type="term" value="F:catalytic activity"/>
    <property type="evidence" value="ECO:0007669"/>
    <property type="project" value="InterPro"/>
</dbReference>
<evidence type="ECO:0000256" key="5">
    <source>
        <dbReference type="ARBA" id="ARBA00023004"/>
    </source>
</evidence>
<dbReference type="InterPro" id="IPR000385">
    <property type="entry name" value="MoaA_NifB_PqqE_Fe-S-bd_CS"/>
</dbReference>
<evidence type="ECO:0000256" key="4">
    <source>
        <dbReference type="ARBA" id="ARBA00022723"/>
    </source>
</evidence>
<dbReference type="GO" id="GO:0051539">
    <property type="term" value="F:4 iron, 4 sulfur cluster binding"/>
    <property type="evidence" value="ECO:0007669"/>
    <property type="project" value="UniProtKB-KW"/>
</dbReference>
<name>A0A1M5T310_9FIRM</name>